<keyword evidence="2" id="KW-1133">Transmembrane helix</keyword>
<reference evidence="3" key="1">
    <citation type="submission" date="2020-12" db="EMBL/GenBank/DDBJ databases">
        <title>Metabolic potential, ecology and presence of endohyphal bacteria is reflected in genomic diversity of Mucoromycotina.</title>
        <authorList>
            <person name="Muszewska A."/>
            <person name="Okrasinska A."/>
            <person name="Steczkiewicz K."/>
            <person name="Drgas O."/>
            <person name="Orlowska M."/>
            <person name="Perlinska-Lenart U."/>
            <person name="Aleksandrzak-Piekarczyk T."/>
            <person name="Szatraj K."/>
            <person name="Zielenkiewicz U."/>
            <person name="Pilsyk S."/>
            <person name="Malc E."/>
            <person name="Mieczkowski P."/>
            <person name="Kruszewska J.S."/>
            <person name="Biernat P."/>
            <person name="Pawlowska J."/>
        </authorList>
    </citation>
    <scope>NUCLEOTIDE SEQUENCE</scope>
    <source>
        <strain evidence="3">WA0000067209</strain>
    </source>
</reference>
<feature type="transmembrane region" description="Helical" evidence="2">
    <location>
        <begin position="153"/>
        <end position="176"/>
    </location>
</feature>
<dbReference type="PANTHER" id="PTHR35519:SF2">
    <property type="entry name" value="PH DOMAIN PROTEIN"/>
    <property type="match status" value="1"/>
</dbReference>
<dbReference type="EMBL" id="JAEPQZ010000003">
    <property type="protein sequence ID" value="KAG2183614.1"/>
    <property type="molecule type" value="Genomic_DNA"/>
</dbReference>
<feature type="compositionally biased region" description="Pro residues" evidence="1">
    <location>
        <begin position="262"/>
        <end position="271"/>
    </location>
</feature>
<dbReference type="OrthoDB" id="2103474at2759"/>
<evidence type="ECO:0000256" key="2">
    <source>
        <dbReference type="SAM" id="Phobius"/>
    </source>
</evidence>
<feature type="region of interest" description="Disordered" evidence="1">
    <location>
        <begin position="244"/>
        <end position="287"/>
    </location>
</feature>
<comment type="caution">
    <text evidence="3">The sequence shown here is derived from an EMBL/GenBank/DDBJ whole genome shotgun (WGS) entry which is preliminary data.</text>
</comment>
<protein>
    <recommendedName>
        <fullName evidence="5">DUF4112 domain-containing protein</fullName>
    </recommendedName>
</protein>
<keyword evidence="2" id="KW-0472">Membrane</keyword>
<organism evidence="3 4">
    <name type="scientific">Mortierella isabellina</name>
    <name type="common">Filamentous fungus</name>
    <name type="synonym">Umbelopsis isabellina</name>
    <dbReference type="NCBI Taxonomy" id="91625"/>
    <lineage>
        <taxon>Eukaryota</taxon>
        <taxon>Fungi</taxon>
        <taxon>Fungi incertae sedis</taxon>
        <taxon>Mucoromycota</taxon>
        <taxon>Mucoromycotina</taxon>
        <taxon>Umbelopsidomycetes</taxon>
        <taxon>Umbelopsidales</taxon>
        <taxon>Umbelopsidaceae</taxon>
        <taxon>Umbelopsis</taxon>
    </lineage>
</organism>
<dbReference type="AlphaFoldDB" id="A0A8H7PZI9"/>
<keyword evidence="4" id="KW-1185">Reference proteome</keyword>
<evidence type="ECO:0000313" key="4">
    <source>
        <dbReference type="Proteomes" id="UP000654370"/>
    </source>
</evidence>
<feature type="region of interest" description="Disordered" evidence="1">
    <location>
        <begin position="208"/>
        <end position="231"/>
    </location>
</feature>
<evidence type="ECO:0000256" key="1">
    <source>
        <dbReference type="SAM" id="MobiDB-lite"/>
    </source>
</evidence>
<accession>A0A8H7PZI9</accession>
<dbReference type="Proteomes" id="UP000654370">
    <property type="component" value="Unassembled WGS sequence"/>
</dbReference>
<sequence>MATNSLVKAAVGRYAKNSSLAQQQNQVSIAETDPHLLAARAEAEAARKKHWWSKKAEAEIILSERDRKVLRSVKRRAYYLDRGFKCCCFNVGLDGVIGKRLCDSPQLNLCQLSKTNRLHVATTTGLIPGIGDALGAAFALELIRKASKADLPYNVLSMMMFNVMFDFAIGLVPILGDVLDFMYKANIKNAVLLEEYLMTRRRDELLKEQGKLPPSYEAGTGPVPGTSSATPAFLADEPRITAYDSDDDQVVNHDRPLIGQPSSPPPLPLPATQPDAKPKKSYRTFWK</sequence>
<gene>
    <name evidence="3" type="ORF">INT43_006622</name>
</gene>
<dbReference type="Pfam" id="PF13430">
    <property type="entry name" value="DUF4112"/>
    <property type="match status" value="1"/>
</dbReference>
<name>A0A8H7PZI9_MORIS</name>
<dbReference type="PANTHER" id="PTHR35519">
    <property type="entry name" value="MEMBRANE PROTEINS"/>
    <property type="match status" value="1"/>
</dbReference>
<evidence type="ECO:0008006" key="5">
    <source>
        <dbReference type="Google" id="ProtNLM"/>
    </source>
</evidence>
<dbReference type="InterPro" id="IPR025187">
    <property type="entry name" value="DUF4112"/>
</dbReference>
<keyword evidence="2" id="KW-0812">Transmembrane</keyword>
<evidence type="ECO:0000313" key="3">
    <source>
        <dbReference type="EMBL" id="KAG2183614.1"/>
    </source>
</evidence>
<proteinExistence type="predicted"/>